<protein>
    <submittedName>
        <fullName evidence="1">Uncharacterized protein</fullName>
    </submittedName>
</protein>
<proteinExistence type="predicted"/>
<comment type="caution">
    <text evidence="1">The sequence shown here is derived from an EMBL/GenBank/DDBJ whole genome shotgun (WGS) entry which is preliminary data.</text>
</comment>
<name>A0ACC2SLM9_9FUNG</name>
<keyword evidence="2" id="KW-1185">Reference proteome</keyword>
<gene>
    <name evidence="1" type="ORF">DSO57_1004324</name>
</gene>
<dbReference type="EMBL" id="QTSX02004981">
    <property type="protein sequence ID" value="KAJ9063032.1"/>
    <property type="molecule type" value="Genomic_DNA"/>
</dbReference>
<reference evidence="1" key="1">
    <citation type="submission" date="2022-04" db="EMBL/GenBank/DDBJ databases">
        <title>Genome of the entomopathogenic fungus Entomophthora muscae.</title>
        <authorList>
            <person name="Elya C."/>
            <person name="Lovett B.R."/>
            <person name="Lee E."/>
            <person name="Macias A.M."/>
            <person name="Hajek A.E."/>
            <person name="De Bivort B.L."/>
            <person name="Kasson M.T."/>
            <person name="De Fine Licht H.H."/>
            <person name="Stajich J.E."/>
        </authorList>
    </citation>
    <scope>NUCLEOTIDE SEQUENCE</scope>
    <source>
        <strain evidence="1">Berkeley</strain>
    </source>
</reference>
<dbReference type="Proteomes" id="UP001165960">
    <property type="component" value="Unassembled WGS sequence"/>
</dbReference>
<evidence type="ECO:0000313" key="2">
    <source>
        <dbReference type="Proteomes" id="UP001165960"/>
    </source>
</evidence>
<evidence type="ECO:0000313" key="1">
    <source>
        <dbReference type="EMBL" id="KAJ9063032.1"/>
    </source>
</evidence>
<sequence length="124" mass="13813">MGLNSYFPQLSPVSSFWSPLRAVIPVLHWAASWWFLSPGWELNLVILAPSLTGVSCKSHPHVTALKHQPLAEMQDHATKKNISCWLIEVCCFTATCFSPFGVPNLIGSIVDWNGRGMFFDALHC</sequence>
<accession>A0ACC2SLM9</accession>
<organism evidence="1 2">
    <name type="scientific">Entomophthora muscae</name>
    <dbReference type="NCBI Taxonomy" id="34485"/>
    <lineage>
        <taxon>Eukaryota</taxon>
        <taxon>Fungi</taxon>
        <taxon>Fungi incertae sedis</taxon>
        <taxon>Zoopagomycota</taxon>
        <taxon>Entomophthoromycotina</taxon>
        <taxon>Entomophthoromycetes</taxon>
        <taxon>Entomophthorales</taxon>
        <taxon>Entomophthoraceae</taxon>
        <taxon>Entomophthora</taxon>
    </lineage>
</organism>